<dbReference type="Gene3D" id="2.60.120.10">
    <property type="entry name" value="Jelly Rolls"/>
    <property type="match status" value="1"/>
</dbReference>
<feature type="domain" description="DUF985" evidence="1">
    <location>
        <begin position="5"/>
        <end position="136"/>
    </location>
</feature>
<reference evidence="2 3" key="1">
    <citation type="submission" date="2016-10" db="EMBL/GenBank/DDBJ databases">
        <authorList>
            <person name="de Groot N.N."/>
        </authorList>
    </citation>
    <scope>NUCLEOTIDE SEQUENCE [LARGE SCALE GENOMIC DNA]</scope>
    <source>
        <strain evidence="2 3">DSM 15827</strain>
    </source>
</reference>
<dbReference type="CDD" id="cd06121">
    <property type="entry name" value="cupin_YML079wp"/>
    <property type="match status" value="1"/>
</dbReference>
<gene>
    <name evidence="2" type="ORF">SAMN05421767_11011</name>
</gene>
<dbReference type="InterPro" id="IPR011051">
    <property type="entry name" value="RmlC_Cupin_sf"/>
</dbReference>
<dbReference type="EMBL" id="FOGF01000010">
    <property type="protein sequence ID" value="SEQ89438.1"/>
    <property type="molecule type" value="Genomic_DNA"/>
</dbReference>
<evidence type="ECO:0000313" key="3">
    <source>
        <dbReference type="Proteomes" id="UP000198556"/>
    </source>
</evidence>
<dbReference type="InterPro" id="IPR039935">
    <property type="entry name" value="YML079W-like"/>
</dbReference>
<proteinExistence type="predicted"/>
<dbReference type="AlphaFoldDB" id="A0A1H9JRN5"/>
<organism evidence="2 3">
    <name type="scientific">Granulicatella balaenopterae</name>
    <dbReference type="NCBI Taxonomy" id="137733"/>
    <lineage>
        <taxon>Bacteria</taxon>
        <taxon>Bacillati</taxon>
        <taxon>Bacillota</taxon>
        <taxon>Bacilli</taxon>
        <taxon>Lactobacillales</taxon>
        <taxon>Carnobacteriaceae</taxon>
        <taxon>Granulicatella</taxon>
    </lineage>
</organism>
<dbReference type="Pfam" id="PF06172">
    <property type="entry name" value="Cupin_5"/>
    <property type="match status" value="1"/>
</dbReference>
<dbReference type="STRING" id="137733.SAMN05421767_11011"/>
<dbReference type="Proteomes" id="UP000198556">
    <property type="component" value="Unassembled WGS sequence"/>
</dbReference>
<dbReference type="OrthoDB" id="9798288at2"/>
<name>A0A1H9JRN5_9LACT</name>
<keyword evidence="3" id="KW-1185">Reference proteome</keyword>
<dbReference type="InterPro" id="IPR014710">
    <property type="entry name" value="RmlC-like_jellyroll"/>
</dbReference>
<evidence type="ECO:0000313" key="2">
    <source>
        <dbReference type="EMBL" id="SEQ89438.1"/>
    </source>
</evidence>
<evidence type="ECO:0000259" key="1">
    <source>
        <dbReference type="Pfam" id="PF06172"/>
    </source>
</evidence>
<accession>A0A1H9JRN5</accession>
<sequence>MKTAQQWINELEMISHVEGGYFKEQLKSDQTIHHNDHDRALYTSILFLLEHDNPSNFHRLTADEIWYYHDGSPLTVHMIHPDGTYEQIKLGKDILNGEVLQAVVPRGVIFGSSVEEGYALVSCMVAPGFEFEDFTLFKRQELLDQYPDHQEIIEKLTRD</sequence>
<dbReference type="PANTHER" id="PTHR33387">
    <property type="entry name" value="RMLC-LIKE JELLY ROLL FOLD PROTEIN"/>
    <property type="match status" value="1"/>
</dbReference>
<dbReference type="SUPFAM" id="SSF51182">
    <property type="entry name" value="RmlC-like cupins"/>
    <property type="match status" value="1"/>
</dbReference>
<dbReference type="PANTHER" id="PTHR33387:SF3">
    <property type="entry name" value="DUF985 DOMAIN-CONTAINING PROTEIN"/>
    <property type="match status" value="1"/>
</dbReference>
<protein>
    <recommendedName>
        <fullName evidence="1">DUF985 domain-containing protein</fullName>
    </recommendedName>
</protein>
<dbReference type="RefSeq" id="WP_089746325.1">
    <property type="nucleotide sequence ID" value="NZ_FOGF01000010.1"/>
</dbReference>
<dbReference type="InterPro" id="IPR009327">
    <property type="entry name" value="Cupin_DUF985"/>
</dbReference>